<name>A0A7X8YH04_9VIBR</name>
<keyword evidence="3 6" id="KW-0812">Transmembrane</keyword>
<protein>
    <submittedName>
        <fullName evidence="8">RDD family protein</fullName>
    </submittedName>
</protein>
<evidence type="ECO:0000313" key="9">
    <source>
        <dbReference type="Proteomes" id="UP000535589"/>
    </source>
</evidence>
<evidence type="ECO:0000256" key="2">
    <source>
        <dbReference type="ARBA" id="ARBA00022475"/>
    </source>
</evidence>
<reference evidence="8 9" key="1">
    <citation type="submission" date="2020-04" db="EMBL/GenBank/DDBJ databases">
        <title>Vibrio sp. SM6, a novel species isolated from seawater.</title>
        <authorList>
            <person name="Wang X."/>
        </authorList>
    </citation>
    <scope>NUCLEOTIDE SEQUENCE [LARGE SCALE GENOMIC DNA]</scope>
    <source>
        <strain evidence="8 9">SM6</strain>
    </source>
</reference>
<gene>
    <name evidence="8" type="ORF">HGP28_11910</name>
</gene>
<evidence type="ECO:0000256" key="6">
    <source>
        <dbReference type="SAM" id="Phobius"/>
    </source>
</evidence>
<dbReference type="AlphaFoldDB" id="A0A7X8YH04"/>
<organism evidence="8 9">
    <name type="scientific">Vibrio agarilyticus</name>
    <dbReference type="NCBI Taxonomy" id="2726741"/>
    <lineage>
        <taxon>Bacteria</taxon>
        <taxon>Pseudomonadati</taxon>
        <taxon>Pseudomonadota</taxon>
        <taxon>Gammaproteobacteria</taxon>
        <taxon>Vibrionales</taxon>
        <taxon>Vibrionaceae</taxon>
        <taxon>Vibrio</taxon>
    </lineage>
</organism>
<dbReference type="PANTHER" id="PTHR36115">
    <property type="entry name" value="PROLINE-RICH ANTIGEN HOMOLOG-RELATED"/>
    <property type="match status" value="1"/>
</dbReference>
<accession>A0A7X8YH04</accession>
<keyword evidence="9" id="KW-1185">Reference proteome</keyword>
<comment type="subcellular location">
    <subcellularLocation>
        <location evidence="1">Cell membrane</location>
        <topology evidence="1">Multi-pass membrane protein</topology>
    </subcellularLocation>
</comment>
<dbReference type="RefSeq" id="WP_168836692.1">
    <property type="nucleotide sequence ID" value="NZ_JABAIK010000010.1"/>
</dbReference>
<proteinExistence type="predicted"/>
<evidence type="ECO:0000256" key="3">
    <source>
        <dbReference type="ARBA" id="ARBA00022692"/>
    </source>
</evidence>
<dbReference type="EMBL" id="JABAIK010000010">
    <property type="protein sequence ID" value="NLS13598.1"/>
    <property type="molecule type" value="Genomic_DNA"/>
</dbReference>
<evidence type="ECO:0000313" key="8">
    <source>
        <dbReference type="EMBL" id="NLS13598.1"/>
    </source>
</evidence>
<dbReference type="Proteomes" id="UP000535589">
    <property type="component" value="Unassembled WGS sequence"/>
</dbReference>
<evidence type="ECO:0000256" key="5">
    <source>
        <dbReference type="ARBA" id="ARBA00023136"/>
    </source>
</evidence>
<comment type="caution">
    <text evidence="8">The sequence shown here is derived from an EMBL/GenBank/DDBJ whole genome shotgun (WGS) entry which is preliminary data.</text>
</comment>
<keyword evidence="4 6" id="KW-1133">Transmembrane helix</keyword>
<dbReference type="GO" id="GO:0005886">
    <property type="term" value="C:plasma membrane"/>
    <property type="evidence" value="ECO:0007669"/>
    <property type="project" value="UniProtKB-SubCell"/>
</dbReference>
<keyword evidence="5 6" id="KW-0472">Membrane</keyword>
<dbReference type="PANTHER" id="PTHR36115:SF10">
    <property type="entry name" value="RDD DOMAIN-CONTAINING PROTEIN"/>
    <property type="match status" value="1"/>
</dbReference>
<dbReference type="InterPro" id="IPR051791">
    <property type="entry name" value="Pra-immunoreactive"/>
</dbReference>
<evidence type="ECO:0000259" key="7">
    <source>
        <dbReference type="Pfam" id="PF06271"/>
    </source>
</evidence>
<evidence type="ECO:0000256" key="4">
    <source>
        <dbReference type="ARBA" id="ARBA00022989"/>
    </source>
</evidence>
<feature type="transmembrane region" description="Helical" evidence="6">
    <location>
        <begin position="78"/>
        <end position="97"/>
    </location>
</feature>
<dbReference type="Pfam" id="PF06271">
    <property type="entry name" value="RDD"/>
    <property type="match status" value="1"/>
</dbReference>
<keyword evidence="2" id="KW-1003">Cell membrane</keyword>
<sequence>MNSSATSHHSASLTQAGFGRRVAALLYDGLIVIALEMLAAGVVVATLEALLAFGVIHYAGYQDVSDMLTHHPVWSPVYVAYLALVWIGFFTFFWVRAGQTLGMRAWKLEVQNLQGGRITVSQALIRLATSGFGLANLAALLDPKKRGVHDMWAKTQVVVLSQPR</sequence>
<evidence type="ECO:0000256" key="1">
    <source>
        <dbReference type="ARBA" id="ARBA00004651"/>
    </source>
</evidence>
<feature type="transmembrane region" description="Helical" evidence="6">
    <location>
        <begin position="30"/>
        <end position="58"/>
    </location>
</feature>
<feature type="domain" description="RDD" evidence="7">
    <location>
        <begin position="16"/>
        <end position="154"/>
    </location>
</feature>
<dbReference type="InterPro" id="IPR010432">
    <property type="entry name" value="RDD"/>
</dbReference>